<gene>
    <name evidence="2" type="ORF">C3H42_04515</name>
</gene>
<dbReference type="Gene3D" id="3.40.50.920">
    <property type="match status" value="1"/>
</dbReference>
<dbReference type="PANTHER" id="PTHR43825:SF5">
    <property type="entry name" value="HYPOTHETICAL TRANSKETOLASE FAMILY PROTEIN"/>
    <property type="match status" value="1"/>
</dbReference>
<accession>A0A431FQ59</accession>
<organism evidence="2 3">
    <name type="scientific">Campylobacter jejuni</name>
    <dbReference type="NCBI Taxonomy" id="197"/>
    <lineage>
        <taxon>Bacteria</taxon>
        <taxon>Pseudomonadati</taxon>
        <taxon>Campylobacterota</taxon>
        <taxon>Epsilonproteobacteria</taxon>
        <taxon>Campylobacterales</taxon>
        <taxon>Campylobacteraceae</taxon>
        <taxon>Campylobacter</taxon>
    </lineage>
</organism>
<feature type="domain" description="Transketolase-like pyrimidine-binding" evidence="1">
    <location>
        <begin position="4"/>
        <end position="172"/>
    </location>
</feature>
<dbReference type="InterPro" id="IPR029061">
    <property type="entry name" value="THDP-binding"/>
</dbReference>
<dbReference type="InterPro" id="IPR005475">
    <property type="entry name" value="Transketolase-like_Pyr-bd"/>
</dbReference>
<sequence>MNKMTMRDAFLNELFNQMLCNNKIVIITADFGAPSLDKIREKFSDRVINVGIAEQNAINISVGMALEGYIVYVYGIAPFISMRCYEQIRVNVAILNQFRKMNINIISVGIGMSYSTSGPTHHCLEDLSIIKTLPNIEIFSPSDYSLAKEYVKRSVDLKFPKYIRLDGEAVSFIDCSCNIEQGFRVLNNPKIANIALISTSYMVNNIYRNLSMFKEILLIDLFLINSYNKNALYDELKTIETIITLEESFINSGGIDAEINFNFKDKKVINLGLNKQYCLEVGKREYLHKKTNIDLLSIKKIIEDLK</sequence>
<dbReference type="Gene3D" id="3.40.50.970">
    <property type="match status" value="1"/>
</dbReference>
<dbReference type="Pfam" id="PF02779">
    <property type="entry name" value="Transket_pyr"/>
    <property type="match status" value="1"/>
</dbReference>
<dbReference type="InterPro" id="IPR009014">
    <property type="entry name" value="Transketo_C/PFOR_II"/>
</dbReference>
<evidence type="ECO:0000313" key="3">
    <source>
        <dbReference type="Proteomes" id="UP000287237"/>
    </source>
</evidence>
<reference evidence="2 3" key="1">
    <citation type="journal article" date="2019" name="Appl. Environ. Microbiol.">
        <title>Population genetics and characterization of Campylobacter jejuni isolates in western jackdaws and game birds in Finland.</title>
        <authorList>
            <person name="Kovanen S."/>
            <person name="Rossi M."/>
            <person name="Pohja-Mykra M."/>
            <person name="Nieminen T."/>
            <person name="Raunio-Saarnisto M."/>
            <person name="Sauvala M."/>
            <person name="Fredriksson-Ahomaa M."/>
            <person name="Hanninen M.L."/>
            <person name="Kivisto R."/>
        </authorList>
    </citation>
    <scope>NUCLEOTIDE SEQUENCE [LARGE SCALE GENOMIC DNA]</scope>
    <source>
        <strain evidence="2 3">CB296</strain>
    </source>
</reference>
<dbReference type="AlphaFoldDB" id="A0A431FQ59"/>
<protein>
    <submittedName>
        <fullName evidence="2">Transketolase</fullName>
    </submittedName>
</protein>
<proteinExistence type="predicted"/>
<name>A0A431FQ59_CAMJU</name>
<evidence type="ECO:0000259" key="1">
    <source>
        <dbReference type="SMART" id="SM00861"/>
    </source>
</evidence>
<dbReference type="EMBL" id="PRCK01000003">
    <property type="protein sequence ID" value="RTJ95719.1"/>
    <property type="molecule type" value="Genomic_DNA"/>
</dbReference>
<dbReference type="SMART" id="SM00861">
    <property type="entry name" value="Transket_pyr"/>
    <property type="match status" value="1"/>
</dbReference>
<dbReference type="PANTHER" id="PTHR43825">
    <property type="entry name" value="PYRUVATE DEHYDROGENASE E1 COMPONENT"/>
    <property type="match status" value="1"/>
</dbReference>
<comment type="caution">
    <text evidence="2">The sequence shown here is derived from an EMBL/GenBank/DDBJ whole genome shotgun (WGS) entry which is preliminary data.</text>
</comment>
<evidence type="ECO:0000313" key="2">
    <source>
        <dbReference type="EMBL" id="RTJ95719.1"/>
    </source>
</evidence>
<dbReference type="RefSeq" id="WP_126229014.1">
    <property type="nucleotide sequence ID" value="NZ_PRBM01000003.1"/>
</dbReference>
<dbReference type="CDD" id="cd07033">
    <property type="entry name" value="TPP_PYR_DXS_TK_like"/>
    <property type="match status" value="1"/>
</dbReference>
<dbReference type="SUPFAM" id="SSF52518">
    <property type="entry name" value="Thiamin diphosphate-binding fold (THDP-binding)"/>
    <property type="match status" value="1"/>
</dbReference>
<dbReference type="Proteomes" id="UP000287237">
    <property type="component" value="Unassembled WGS sequence"/>
</dbReference>
<dbReference type="InterPro" id="IPR051157">
    <property type="entry name" value="PDH/Transketolase"/>
</dbReference>